<dbReference type="InterPro" id="IPR014710">
    <property type="entry name" value="RmlC-like_jellyroll"/>
</dbReference>
<protein>
    <recommendedName>
        <fullName evidence="4">dTDP-4-dehydrorhamnose 3,5-epimerase</fullName>
        <ecNumber evidence="3">5.1.3.13</ecNumber>
    </recommendedName>
    <alternativeName>
        <fullName evidence="6">Thymidine diphospho-4-keto-rhamnose 3,5-epimerase</fullName>
    </alternativeName>
    <alternativeName>
        <fullName evidence="5">dTDP-4-keto-6-deoxyglucose 3,5-epimerase</fullName>
    </alternativeName>
    <alternativeName>
        <fullName evidence="7">dTDP-6-deoxy-D-xylo-4-hexulose 3,5-epimerase</fullName>
    </alternativeName>
</protein>
<evidence type="ECO:0000256" key="7">
    <source>
        <dbReference type="ARBA" id="ARBA00033311"/>
    </source>
</evidence>
<evidence type="ECO:0000256" key="3">
    <source>
        <dbReference type="ARBA" id="ARBA00012098"/>
    </source>
</evidence>
<name>A0A8J7UXY6_9BACT</name>
<evidence type="ECO:0000256" key="4">
    <source>
        <dbReference type="ARBA" id="ARBA00019595"/>
    </source>
</evidence>
<sequence length="44" mass="5204">MPDVLIIEPSVYKDDRGYFMETWNQRAFTEAGNATRFVQDKYSL</sequence>
<evidence type="ECO:0000313" key="9">
    <source>
        <dbReference type="Proteomes" id="UP000673975"/>
    </source>
</evidence>
<dbReference type="Proteomes" id="UP000673975">
    <property type="component" value="Unassembled WGS sequence"/>
</dbReference>
<accession>A0A8J7UXY6</accession>
<evidence type="ECO:0000256" key="1">
    <source>
        <dbReference type="ARBA" id="ARBA00001298"/>
    </source>
</evidence>
<evidence type="ECO:0000256" key="6">
    <source>
        <dbReference type="ARBA" id="ARBA00031424"/>
    </source>
</evidence>
<dbReference type="InterPro" id="IPR000888">
    <property type="entry name" value="RmlC-like"/>
</dbReference>
<comment type="catalytic activity">
    <reaction evidence="1">
        <text>dTDP-4-dehydro-6-deoxy-alpha-D-glucose = dTDP-4-dehydro-beta-L-rhamnose</text>
        <dbReference type="Rhea" id="RHEA:16969"/>
        <dbReference type="ChEBI" id="CHEBI:57649"/>
        <dbReference type="ChEBI" id="CHEBI:62830"/>
        <dbReference type="EC" id="5.1.3.13"/>
    </reaction>
</comment>
<gene>
    <name evidence="8" type="ORF">NATSA_14345</name>
</gene>
<keyword evidence="9" id="KW-1185">Reference proteome</keyword>
<dbReference type="Gene3D" id="2.60.120.10">
    <property type="entry name" value="Jelly Rolls"/>
    <property type="match status" value="1"/>
</dbReference>
<dbReference type="RefSeq" id="WP_210513317.1">
    <property type="nucleotide sequence ID" value="NZ_JAFIDN010000015.1"/>
</dbReference>
<dbReference type="Pfam" id="PF00908">
    <property type="entry name" value="dTDP_sugar_isom"/>
    <property type="match status" value="1"/>
</dbReference>
<dbReference type="EMBL" id="JAFIDN010000015">
    <property type="protein sequence ID" value="MBP3193854.1"/>
    <property type="molecule type" value="Genomic_DNA"/>
</dbReference>
<evidence type="ECO:0000256" key="2">
    <source>
        <dbReference type="ARBA" id="ARBA00001997"/>
    </source>
</evidence>
<organism evidence="8 9">
    <name type="scientific">Natronogracilivirga saccharolytica</name>
    <dbReference type="NCBI Taxonomy" id="2812953"/>
    <lineage>
        <taxon>Bacteria</taxon>
        <taxon>Pseudomonadati</taxon>
        <taxon>Balneolota</taxon>
        <taxon>Balneolia</taxon>
        <taxon>Balneolales</taxon>
        <taxon>Cyclonatronaceae</taxon>
        <taxon>Natronogracilivirga</taxon>
    </lineage>
</organism>
<comment type="function">
    <text evidence="2">Catalyzes the epimerization of the C3' and C5'positions of dTDP-6-deoxy-D-xylo-4-hexulose, forming dTDP-6-deoxy-L-lyxo-4-hexulose.</text>
</comment>
<reference evidence="8" key="1">
    <citation type="submission" date="2021-02" db="EMBL/GenBank/DDBJ databases">
        <title>Natronogracilivirga saccharolytica gen. nov. sp. nov. a new anaerobic, haloalkiliphilic carbohydrate-fermenting bacterium from soda lake and proposing of Cyclonatronumiaceae fam. nov. in the phylum Balneolaeota.</title>
        <authorList>
            <person name="Zhilina T.N."/>
            <person name="Sorokin D.Y."/>
            <person name="Zavarzina D.G."/>
            <person name="Toshchakov S.V."/>
            <person name="Kublanov I.V."/>
        </authorList>
    </citation>
    <scope>NUCLEOTIDE SEQUENCE</scope>
    <source>
        <strain evidence="8">Z-1702</strain>
    </source>
</reference>
<evidence type="ECO:0000313" key="8">
    <source>
        <dbReference type="EMBL" id="MBP3193854.1"/>
    </source>
</evidence>
<dbReference type="SUPFAM" id="SSF51182">
    <property type="entry name" value="RmlC-like cupins"/>
    <property type="match status" value="1"/>
</dbReference>
<dbReference type="AlphaFoldDB" id="A0A8J7UXY6"/>
<proteinExistence type="predicted"/>
<dbReference type="GO" id="GO:0008830">
    <property type="term" value="F:dTDP-4-dehydrorhamnose 3,5-epimerase activity"/>
    <property type="evidence" value="ECO:0007669"/>
    <property type="project" value="UniProtKB-EC"/>
</dbReference>
<comment type="caution">
    <text evidence="8">The sequence shown here is derived from an EMBL/GenBank/DDBJ whole genome shotgun (WGS) entry which is preliminary data.</text>
</comment>
<dbReference type="InterPro" id="IPR011051">
    <property type="entry name" value="RmlC_Cupin_sf"/>
</dbReference>
<evidence type="ECO:0000256" key="5">
    <source>
        <dbReference type="ARBA" id="ARBA00029758"/>
    </source>
</evidence>
<dbReference type="EC" id="5.1.3.13" evidence="3"/>